<dbReference type="AlphaFoldDB" id="Q4PMV3"/>
<evidence type="ECO:0000256" key="1">
    <source>
        <dbReference type="SAM" id="SignalP"/>
    </source>
</evidence>
<dbReference type="VEuPathDB" id="VectorBase:ISCP_001555"/>
<sequence>MLLRIFFTVLILPTLKNGVFSKIINPQSQRCMDLIQEGGNIACQITGEGNYYDMSISNCWISCRNGSNRFLLPHLSCERILEPEYWATYQYMTHELPPFGFEDCDESQQRRLENWVEEWKMYKENAKKFFCNQKTS</sequence>
<feature type="chain" id="PRO_5004241010" evidence="1">
    <location>
        <begin position="22"/>
        <end position="136"/>
    </location>
</feature>
<accession>Q4PMV3</accession>
<protein>
    <submittedName>
        <fullName evidence="2">Putative salivary secreted protein</fullName>
    </submittedName>
</protein>
<reference evidence="2" key="2">
    <citation type="journal article" date="2006" name="Insect Biochem. Mol. Biol.">
        <title>An annotated catalog of salivary gland transcripts from Ixodes scapularis ticks.</title>
        <authorList>
            <person name="Ribeiro J.M."/>
            <person name="Alarcon-Chaidez F."/>
            <person name="Francischetti I.M."/>
            <person name="Mans B.J."/>
            <person name="Mather T.N."/>
            <person name="Valenzuela J.G."/>
            <person name="Wikel S.K."/>
        </authorList>
    </citation>
    <scope>NUCLEOTIDE SEQUENCE</scope>
    <source>
        <strain evidence="2">ISJ-ISPL_P5_G9</strain>
        <tissue evidence="2">Salivary glands</tissue>
    </source>
</reference>
<name>Q4PMV3_IXOSC</name>
<proteinExistence type="evidence at transcript level"/>
<feature type="signal peptide" evidence="1">
    <location>
        <begin position="1"/>
        <end position="21"/>
    </location>
</feature>
<keyword evidence="1" id="KW-0732">Signal</keyword>
<dbReference type="EMBL" id="DQ066021">
    <property type="protein sequence ID" value="AAY66658.1"/>
    <property type="molecule type" value="mRNA"/>
</dbReference>
<organism evidence="2">
    <name type="scientific">Ixodes scapularis</name>
    <name type="common">Black-legged tick</name>
    <name type="synonym">Deer tick</name>
    <dbReference type="NCBI Taxonomy" id="6945"/>
    <lineage>
        <taxon>Eukaryota</taxon>
        <taxon>Metazoa</taxon>
        <taxon>Ecdysozoa</taxon>
        <taxon>Arthropoda</taxon>
        <taxon>Chelicerata</taxon>
        <taxon>Arachnida</taxon>
        <taxon>Acari</taxon>
        <taxon>Parasitiformes</taxon>
        <taxon>Ixodida</taxon>
        <taxon>Ixodoidea</taxon>
        <taxon>Ixodidae</taxon>
        <taxon>Ixodinae</taxon>
        <taxon>Ixodes</taxon>
    </lineage>
</organism>
<evidence type="ECO:0000313" key="2">
    <source>
        <dbReference type="EMBL" id="AAY66658.1"/>
    </source>
</evidence>
<feature type="non-terminal residue" evidence="2">
    <location>
        <position position="136"/>
    </location>
</feature>
<reference evidence="2" key="1">
    <citation type="submission" date="2005-05" db="EMBL/GenBank/DDBJ databases">
        <authorList>
            <person name="Tseng H.-P."/>
            <person name="Hseu T.-H."/>
            <person name="Buhler D.R."/>
            <person name="Wang W.-D."/>
            <person name="Tsai H.-L."/>
            <person name="Hu C.-H."/>
        </authorList>
    </citation>
    <scope>NUCLEOTIDE SEQUENCE</scope>
    <source>
        <strain evidence="2">ISJ-ISPL_P5_G9</strain>
        <tissue evidence="2">Salivary glands</tissue>
    </source>
</reference>